<keyword evidence="2" id="KW-0808">Transferase</keyword>
<dbReference type="SUPFAM" id="SSF53448">
    <property type="entry name" value="Nucleotide-diphospho-sugar transferases"/>
    <property type="match status" value="1"/>
</dbReference>
<dbReference type="GO" id="GO:0016740">
    <property type="term" value="F:transferase activity"/>
    <property type="evidence" value="ECO:0007669"/>
    <property type="project" value="UniProtKB-KW"/>
</dbReference>
<dbReference type="AlphaFoldDB" id="A0A6B2JSX7"/>
<proteinExistence type="predicted"/>
<accession>A0A6B2JSX7</accession>
<reference evidence="2 3" key="1">
    <citation type="submission" date="2020-02" db="EMBL/GenBank/DDBJ databases">
        <title>Pseudoroseicyclus tamarix, sp. nov., isolated from offshore sediment of a Tamarix chinensis forest.</title>
        <authorList>
            <person name="Gai Y."/>
        </authorList>
    </citation>
    <scope>NUCLEOTIDE SEQUENCE [LARGE SCALE GENOMIC DNA]</scope>
    <source>
        <strain evidence="2 3">CLL3-39</strain>
    </source>
</reference>
<comment type="caution">
    <text evidence="2">The sequence shown here is derived from an EMBL/GenBank/DDBJ whole genome shotgun (WGS) entry which is preliminary data.</text>
</comment>
<name>A0A6B2JSX7_9RHOB</name>
<dbReference type="EMBL" id="JAAGAB010000002">
    <property type="protein sequence ID" value="NDV01338.1"/>
    <property type="molecule type" value="Genomic_DNA"/>
</dbReference>
<dbReference type="InterPro" id="IPR050834">
    <property type="entry name" value="Glycosyltransf_2"/>
</dbReference>
<dbReference type="PANTHER" id="PTHR43685:SF2">
    <property type="entry name" value="GLYCOSYLTRANSFERASE 2-LIKE DOMAIN-CONTAINING PROTEIN"/>
    <property type="match status" value="1"/>
</dbReference>
<protein>
    <submittedName>
        <fullName evidence="2">Glycosyltransferase</fullName>
    </submittedName>
</protein>
<dbReference type="PANTHER" id="PTHR43685">
    <property type="entry name" value="GLYCOSYLTRANSFERASE"/>
    <property type="match status" value="1"/>
</dbReference>
<evidence type="ECO:0000259" key="1">
    <source>
        <dbReference type="Pfam" id="PF00535"/>
    </source>
</evidence>
<gene>
    <name evidence="2" type="ORF">GZA08_10215</name>
</gene>
<evidence type="ECO:0000313" key="2">
    <source>
        <dbReference type="EMBL" id="NDV01338.1"/>
    </source>
</evidence>
<dbReference type="RefSeq" id="WP_163893029.1">
    <property type="nucleotide sequence ID" value="NZ_JAAFYS010000002.1"/>
</dbReference>
<dbReference type="Proteomes" id="UP000474757">
    <property type="component" value="Unassembled WGS sequence"/>
</dbReference>
<evidence type="ECO:0000313" key="3">
    <source>
        <dbReference type="Proteomes" id="UP000474757"/>
    </source>
</evidence>
<feature type="domain" description="Glycosyltransferase 2-like" evidence="1">
    <location>
        <begin position="10"/>
        <end position="129"/>
    </location>
</feature>
<dbReference type="InterPro" id="IPR029044">
    <property type="entry name" value="Nucleotide-diphossugar_trans"/>
</dbReference>
<keyword evidence="3" id="KW-1185">Reference proteome</keyword>
<sequence length="424" mass="45759">MSDSRRPSVSILMSNYCGEAYLAAAVGSVLRQTHRDLELLVIDDGSSDGSVPLLRRMAAEDPRLRVLEMPANGGPAAARNMGRDHARGDWIGIVDSDDLLHPGRIAALLAGAEQTGADMVADDMVFFGDPATAGRTLLEGGGHAAGWVSASDFVHSDLLGRSLGYLKPLIRREAWGDVRYDEELRIGEDFDLCLRLLLGGARYKLLPSPTYLYRRHASSISHRLSTEAIAGMIRSHDATVGMAERVEPREALLGQMLERRGRVLQRRLAYETLVATIKARSAGSAGLQLMARPAMVVDLGRSFLENRARRRQQAGEAPAEASPVTLVLATDGKLGKTPAPEEAVRIPLPPGLPEAATLGEQRRLAQRLARLHAEASLDVIAVGPEGRAALGYLPGWRKARLLVDEDEAHGHDLPEDCALEVAPA</sequence>
<organism evidence="2 3">
    <name type="scientific">Pseudoroseicyclus tamaricis</name>
    <dbReference type="NCBI Taxonomy" id="2705421"/>
    <lineage>
        <taxon>Bacteria</taxon>
        <taxon>Pseudomonadati</taxon>
        <taxon>Pseudomonadota</taxon>
        <taxon>Alphaproteobacteria</taxon>
        <taxon>Rhodobacterales</taxon>
        <taxon>Paracoccaceae</taxon>
        <taxon>Pseudoroseicyclus</taxon>
    </lineage>
</organism>
<dbReference type="Gene3D" id="3.90.550.10">
    <property type="entry name" value="Spore Coat Polysaccharide Biosynthesis Protein SpsA, Chain A"/>
    <property type="match status" value="1"/>
</dbReference>
<dbReference type="InterPro" id="IPR001173">
    <property type="entry name" value="Glyco_trans_2-like"/>
</dbReference>
<dbReference type="Pfam" id="PF00535">
    <property type="entry name" value="Glycos_transf_2"/>
    <property type="match status" value="1"/>
</dbReference>